<dbReference type="InterPro" id="IPR010642">
    <property type="entry name" value="Invasion_prot_B"/>
</dbReference>
<dbReference type="EMBL" id="JBEPMB010000001">
    <property type="protein sequence ID" value="MET3612635.1"/>
    <property type="molecule type" value="Genomic_DNA"/>
</dbReference>
<keyword evidence="4" id="KW-1185">Reference proteome</keyword>
<dbReference type="InterPro" id="IPR038696">
    <property type="entry name" value="IalB_sf"/>
</dbReference>
<protein>
    <submittedName>
        <fullName evidence="3">Invasion protein IalB</fullName>
    </submittedName>
</protein>
<dbReference type="Gene3D" id="2.60.40.1880">
    <property type="entry name" value="Invasion associated locus B (IalB) protein"/>
    <property type="match status" value="1"/>
</dbReference>
<feature type="signal peptide" evidence="2">
    <location>
        <begin position="1"/>
        <end position="26"/>
    </location>
</feature>
<evidence type="ECO:0000313" key="4">
    <source>
        <dbReference type="Proteomes" id="UP001549047"/>
    </source>
</evidence>
<feature type="chain" id="PRO_5046121649" evidence="2">
    <location>
        <begin position="27"/>
        <end position="212"/>
    </location>
</feature>
<proteinExistence type="predicted"/>
<organism evidence="3 4">
    <name type="scientific">Rhizobium aquaticum</name>
    <dbReference type="NCBI Taxonomy" id="1549636"/>
    <lineage>
        <taxon>Bacteria</taxon>
        <taxon>Pseudomonadati</taxon>
        <taxon>Pseudomonadota</taxon>
        <taxon>Alphaproteobacteria</taxon>
        <taxon>Hyphomicrobiales</taxon>
        <taxon>Rhizobiaceae</taxon>
        <taxon>Rhizobium/Agrobacterium group</taxon>
        <taxon>Rhizobium</taxon>
    </lineage>
</organism>
<gene>
    <name evidence="3" type="ORF">ABID16_000940</name>
</gene>
<reference evidence="3 4" key="1">
    <citation type="submission" date="2024-06" db="EMBL/GenBank/DDBJ databases">
        <title>Genomic Encyclopedia of Type Strains, Phase IV (KMG-IV): sequencing the most valuable type-strain genomes for metagenomic binning, comparative biology and taxonomic classification.</title>
        <authorList>
            <person name="Goeker M."/>
        </authorList>
    </citation>
    <scope>NUCLEOTIDE SEQUENCE [LARGE SCALE GENOMIC DNA]</scope>
    <source>
        <strain evidence="3 4">DSM 29780</strain>
    </source>
</reference>
<accession>A0ABV2IY02</accession>
<evidence type="ECO:0000313" key="3">
    <source>
        <dbReference type="EMBL" id="MET3612635.1"/>
    </source>
</evidence>
<feature type="compositionally biased region" description="Basic and acidic residues" evidence="1">
    <location>
        <begin position="189"/>
        <end position="204"/>
    </location>
</feature>
<dbReference type="RefSeq" id="WP_230826624.1">
    <property type="nucleotide sequence ID" value="NZ_JBEPMB010000001.1"/>
</dbReference>
<evidence type="ECO:0000256" key="2">
    <source>
        <dbReference type="SAM" id="SignalP"/>
    </source>
</evidence>
<dbReference type="Pfam" id="PF06776">
    <property type="entry name" value="IalB"/>
    <property type="match status" value="1"/>
</dbReference>
<sequence length="212" mass="22421">MNISLKKFAAAAVGSLSLLVAGTAVNAQDAAPEGAPQALPQGWFKVCTKQEDNDVCIVQNLQQAANGQLLTAVGLITVSGKVNRKLIQVSVPSARAIAPGILMQIDGGKGQKLDYAVCMPDKCIAEAPLTDGLIAALKKGNEVVFTSINFQRAPNPIKIALEGFGTSFDGAPVEQSKLEETQRALQEKTLKEAEARRKKLEDAQKAATQNPK</sequence>
<evidence type="ECO:0000256" key="1">
    <source>
        <dbReference type="SAM" id="MobiDB-lite"/>
    </source>
</evidence>
<comment type="caution">
    <text evidence="3">The sequence shown here is derived from an EMBL/GenBank/DDBJ whole genome shotgun (WGS) entry which is preliminary data.</text>
</comment>
<dbReference type="Proteomes" id="UP001549047">
    <property type="component" value="Unassembled WGS sequence"/>
</dbReference>
<feature type="region of interest" description="Disordered" evidence="1">
    <location>
        <begin position="189"/>
        <end position="212"/>
    </location>
</feature>
<keyword evidence="2" id="KW-0732">Signal</keyword>
<name>A0ABV2IY02_9HYPH</name>